<gene>
    <name evidence="1" type="ORF">UFOPK3789_01376</name>
</gene>
<reference evidence="1" key="1">
    <citation type="submission" date="2020-05" db="EMBL/GenBank/DDBJ databases">
        <authorList>
            <person name="Chiriac C."/>
            <person name="Salcher M."/>
            <person name="Ghai R."/>
            <person name="Kavagutti S V."/>
        </authorList>
    </citation>
    <scope>NUCLEOTIDE SEQUENCE</scope>
</reference>
<evidence type="ECO:0000313" key="1">
    <source>
        <dbReference type="EMBL" id="CAB4962504.1"/>
    </source>
</evidence>
<dbReference type="EMBL" id="CAFBNL010000125">
    <property type="protein sequence ID" value="CAB4962504.1"/>
    <property type="molecule type" value="Genomic_DNA"/>
</dbReference>
<proteinExistence type="predicted"/>
<sequence>MNEDASGEVIGSHSERASPLLYLVWVPVRSEPKIFSDWYMANHAPNLINAGFLSMNHCSVLNGSVPLLNYYEVSDMSSFGDGYARTRTSNPQVLRNEAEFSSGPNPGFVKAIYKQISYIDAQGACPPLVRQRLMGPVVVLARFNGDNSVVSNWHKSSAQDFLQSSGSLVSRLACLNEAQHPQPIGGIETREFLIAVEAANVDLGFQIQTELSKRLEDLRAVDTVLVVVSIKNAVCNPECWSS</sequence>
<organism evidence="1">
    <name type="scientific">freshwater metagenome</name>
    <dbReference type="NCBI Taxonomy" id="449393"/>
    <lineage>
        <taxon>unclassified sequences</taxon>
        <taxon>metagenomes</taxon>
        <taxon>ecological metagenomes</taxon>
    </lineage>
</organism>
<name>A0A6J7L9W7_9ZZZZ</name>
<dbReference type="AlphaFoldDB" id="A0A6J7L9W7"/>
<protein>
    <submittedName>
        <fullName evidence="1">Unannotated protein</fullName>
    </submittedName>
</protein>
<accession>A0A6J7L9W7</accession>